<organism evidence="1 2">
    <name type="scientific">Arctium lappa</name>
    <name type="common">Greater burdock</name>
    <name type="synonym">Lappa major</name>
    <dbReference type="NCBI Taxonomy" id="4217"/>
    <lineage>
        <taxon>Eukaryota</taxon>
        <taxon>Viridiplantae</taxon>
        <taxon>Streptophyta</taxon>
        <taxon>Embryophyta</taxon>
        <taxon>Tracheophyta</taxon>
        <taxon>Spermatophyta</taxon>
        <taxon>Magnoliopsida</taxon>
        <taxon>eudicotyledons</taxon>
        <taxon>Gunneridae</taxon>
        <taxon>Pentapetalae</taxon>
        <taxon>asterids</taxon>
        <taxon>campanulids</taxon>
        <taxon>Asterales</taxon>
        <taxon>Asteraceae</taxon>
        <taxon>Carduoideae</taxon>
        <taxon>Cardueae</taxon>
        <taxon>Arctiinae</taxon>
        <taxon>Arctium</taxon>
    </lineage>
</organism>
<reference evidence="1 2" key="2">
    <citation type="journal article" date="2022" name="Mol. Ecol. Resour.">
        <title>The genomes of chicory, endive, great burdock and yacon provide insights into Asteraceae paleo-polyploidization history and plant inulin production.</title>
        <authorList>
            <person name="Fan W."/>
            <person name="Wang S."/>
            <person name="Wang H."/>
            <person name="Wang A."/>
            <person name="Jiang F."/>
            <person name="Liu H."/>
            <person name="Zhao H."/>
            <person name="Xu D."/>
            <person name="Zhang Y."/>
        </authorList>
    </citation>
    <scope>NUCLEOTIDE SEQUENCE [LARGE SCALE GENOMIC DNA]</scope>
    <source>
        <strain evidence="2">cv. Niubang</strain>
    </source>
</reference>
<evidence type="ECO:0000313" key="1">
    <source>
        <dbReference type="EMBL" id="KAI3772823.1"/>
    </source>
</evidence>
<protein>
    <submittedName>
        <fullName evidence="1">Uncharacterized protein</fullName>
    </submittedName>
</protein>
<dbReference type="EMBL" id="CM042047">
    <property type="protein sequence ID" value="KAI3772823.1"/>
    <property type="molecule type" value="Genomic_DNA"/>
</dbReference>
<accession>A0ACB9FN87</accession>
<proteinExistence type="predicted"/>
<comment type="caution">
    <text evidence="1">The sequence shown here is derived from an EMBL/GenBank/DDBJ whole genome shotgun (WGS) entry which is preliminary data.</text>
</comment>
<keyword evidence="2" id="KW-1185">Reference proteome</keyword>
<dbReference type="Proteomes" id="UP001055879">
    <property type="component" value="Linkage Group LG01"/>
</dbReference>
<reference evidence="2" key="1">
    <citation type="journal article" date="2022" name="Mol. Ecol. Resour.">
        <title>The genomes of chicory, endive, great burdock and yacon provide insights into Asteraceae palaeo-polyploidization history and plant inulin production.</title>
        <authorList>
            <person name="Fan W."/>
            <person name="Wang S."/>
            <person name="Wang H."/>
            <person name="Wang A."/>
            <person name="Jiang F."/>
            <person name="Liu H."/>
            <person name="Zhao H."/>
            <person name="Xu D."/>
            <person name="Zhang Y."/>
        </authorList>
    </citation>
    <scope>NUCLEOTIDE SEQUENCE [LARGE SCALE GENOMIC DNA]</scope>
    <source>
        <strain evidence="2">cv. Niubang</strain>
    </source>
</reference>
<evidence type="ECO:0000313" key="2">
    <source>
        <dbReference type="Proteomes" id="UP001055879"/>
    </source>
</evidence>
<sequence length="146" mass="16863">MLRGGRIWGFRSESGGRIGVNTCGTVLVIHTKKRNRLDSQRLNDLVFVQFNAKLINKWAKVKNQNMDVLRSLDASKAQSWIVAISDEEEEKMEEGGNSEARDHEARELHEDDFESDEEPQVEGDEEFEFNSDDERLFDIIDDDNME</sequence>
<gene>
    <name evidence="1" type="ORF">L6452_04017</name>
</gene>
<name>A0ACB9FN87_ARCLA</name>